<dbReference type="RefSeq" id="WP_021169385.1">
    <property type="nucleotide sequence ID" value="NZ_CTRP01000003.1"/>
</dbReference>
<organism evidence="2 3">
    <name type="scientific">Sporomusa ovata</name>
    <dbReference type="NCBI Taxonomy" id="2378"/>
    <lineage>
        <taxon>Bacteria</taxon>
        <taxon>Bacillati</taxon>
        <taxon>Bacillota</taxon>
        <taxon>Negativicutes</taxon>
        <taxon>Selenomonadales</taxon>
        <taxon>Sporomusaceae</taxon>
        <taxon>Sporomusa</taxon>
    </lineage>
</organism>
<dbReference type="GO" id="GO:0005829">
    <property type="term" value="C:cytosol"/>
    <property type="evidence" value="ECO:0007669"/>
    <property type="project" value="TreeGrafter"/>
</dbReference>
<sequence>MSRVQLVVFDMDGQEFGIDARLISGILRAKRCNIQKESSMPKEIEGSITLRGNVSYIYNLRYKLNLENTPIKEESKIIIACTNDMPIGLGCIVDEIKDIVYFDEEEIERPICHGTEGETRYFDGIGRAGERRITILNFDRLLAEAEQETNIQQLA</sequence>
<dbReference type="InterPro" id="IPR002545">
    <property type="entry name" value="CheW-lke_dom"/>
</dbReference>
<dbReference type="EMBL" id="CTRP01000003">
    <property type="protein sequence ID" value="CQR70660.1"/>
    <property type="molecule type" value="Genomic_DNA"/>
</dbReference>
<dbReference type="Pfam" id="PF01584">
    <property type="entry name" value="CheW"/>
    <property type="match status" value="1"/>
</dbReference>
<protein>
    <submittedName>
        <fullName evidence="2">Positive regulator of CheA protein activity (CheW)</fullName>
    </submittedName>
</protein>
<dbReference type="AlphaFoldDB" id="A0A0U1KTB3"/>
<name>A0A0U1KTB3_9FIRM</name>
<dbReference type="PROSITE" id="PS50851">
    <property type="entry name" value="CHEW"/>
    <property type="match status" value="1"/>
</dbReference>
<dbReference type="InterPro" id="IPR036061">
    <property type="entry name" value="CheW-like_dom_sf"/>
</dbReference>
<proteinExistence type="predicted"/>
<dbReference type="GO" id="GO:0006935">
    <property type="term" value="P:chemotaxis"/>
    <property type="evidence" value="ECO:0007669"/>
    <property type="project" value="InterPro"/>
</dbReference>
<keyword evidence="3" id="KW-1185">Reference proteome</keyword>
<dbReference type="SUPFAM" id="SSF50341">
    <property type="entry name" value="CheW-like"/>
    <property type="match status" value="1"/>
</dbReference>
<reference evidence="3" key="1">
    <citation type="submission" date="2015-03" db="EMBL/GenBank/DDBJ databases">
        <authorList>
            <person name="Nijsse Bart"/>
        </authorList>
    </citation>
    <scope>NUCLEOTIDE SEQUENCE [LARGE SCALE GENOMIC DNA]</scope>
</reference>
<gene>
    <name evidence="2" type="ORF">SpAn4DRAFT_1638</name>
</gene>
<dbReference type="GO" id="GO:0007165">
    <property type="term" value="P:signal transduction"/>
    <property type="evidence" value="ECO:0007669"/>
    <property type="project" value="InterPro"/>
</dbReference>
<dbReference type="InterPro" id="IPR039315">
    <property type="entry name" value="CheW"/>
</dbReference>
<dbReference type="PANTHER" id="PTHR22617:SF23">
    <property type="entry name" value="CHEMOTAXIS PROTEIN CHEW"/>
    <property type="match status" value="1"/>
</dbReference>
<dbReference type="Proteomes" id="UP000049855">
    <property type="component" value="Unassembled WGS sequence"/>
</dbReference>
<evidence type="ECO:0000313" key="2">
    <source>
        <dbReference type="EMBL" id="CQR70660.1"/>
    </source>
</evidence>
<evidence type="ECO:0000259" key="1">
    <source>
        <dbReference type="PROSITE" id="PS50851"/>
    </source>
</evidence>
<accession>A0A0U1KTB3</accession>
<dbReference type="PANTHER" id="PTHR22617">
    <property type="entry name" value="CHEMOTAXIS SENSOR HISTIDINE KINASE-RELATED"/>
    <property type="match status" value="1"/>
</dbReference>
<dbReference type="Gene3D" id="2.30.30.40">
    <property type="entry name" value="SH3 Domains"/>
    <property type="match status" value="1"/>
</dbReference>
<dbReference type="Gene3D" id="2.40.50.180">
    <property type="entry name" value="CheA-289, Domain 4"/>
    <property type="match status" value="1"/>
</dbReference>
<feature type="domain" description="CheW-like" evidence="1">
    <location>
        <begin position="3"/>
        <end position="147"/>
    </location>
</feature>
<evidence type="ECO:0000313" key="3">
    <source>
        <dbReference type="Proteomes" id="UP000049855"/>
    </source>
</evidence>
<dbReference type="SMART" id="SM00260">
    <property type="entry name" value="CheW"/>
    <property type="match status" value="1"/>
</dbReference>